<evidence type="ECO:0000256" key="3">
    <source>
        <dbReference type="ARBA" id="ARBA00022475"/>
    </source>
</evidence>
<dbReference type="InterPro" id="IPR007387">
    <property type="entry name" value="TRAP_DctQ"/>
</dbReference>
<dbReference type="PANTHER" id="PTHR35011:SF11">
    <property type="entry name" value="TRAP TRANSPORTER SMALL PERMEASE PROTEIN"/>
    <property type="match status" value="1"/>
</dbReference>
<name>A0ABT5YQU2_9PROT</name>
<organism evidence="11 12">
    <name type="scientific">Aquibaculum arenosum</name>
    <dbReference type="NCBI Taxonomy" id="3032591"/>
    <lineage>
        <taxon>Bacteria</taxon>
        <taxon>Pseudomonadati</taxon>
        <taxon>Pseudomonadota</taxon>
        <taxon>Alphaproteobacteria</taxon>
        <taxon>Rhodospirillales</taxon>
        <taxon>Rhodovibrionaceae</taxon>
        <taxon>Aquibaculum</taxon>
    </lineage>
</organism>
<proteinExistence type="inferred from homology"/>
<evidence type="ECO:0000256" key="6">
    <source>
        <dbReference type="ARBA" id="ARBA00022989"/>
    </source>
</evidence>
<comment type="similarity">
    <text evidence="8 9">Belongs to the TRAP transporter small permease family.</text>
</comment>
<keyword evidence="12" id="KW-1185">Reference proteome</keyword>
<evidence type="ECO:0000256" key="9">
    <source>
        <dbReference type="RuleBase" id="RU369079"/>
    </source>
</evidence>
<keyword evidence="5 9" id="KW-0812">Transmembrane</keyword>
<evidence type="ECO:0000256" key="5">
    <source>
        <dbReference type="ARBA" id="ARBA00022692"/>
    </source>
</evidence>
<protein>
    <recommendedName>
        <fullName evidence="9">TRAP transporter small permease protein</fullName>
    </recommendedName>
</protein>
<feature type="transmembrane region" description="Helical" evidence="9">
    <location>
        <begin position="142"/>
        <end position="160"/>
    </location>
</feature>
<feature type="transmembrane region" description="Helical" evidence="9">
    <location>
        <begin position="67"/>
        <end position="91"/>
    </location>
</feature>
<evidence type="ECO:0000259" key="10">
    <source>
        <dbReference type="Pfam" id="PF04290"/>
    </source>
</evidence>
<dbReference type="RefSeq" id="WP_275824135.1">
    <property type="nucleotide sequence ID" value="NZ_JARHUD010000012.1"/>
</dbReference>
<sequence length="177" mass="19439">MQGNRDLRPAPLAHWAERLAGGLEKLLDWILIAMLFVMTVSVVWQVFARYVLSAAPSWSEEVARYLMVWVTFLGAAAVLRSGGHITVTVLADSLPPRLRGPLLLLRDLVILFGAGVLALFGWRYAGAMSFQDSAALELPMSLPYAALWIGGGLVLLMVVLTRLAHGGEWQPLDEEED</sequence>
<accession>A0ABT5YQU2</accession>
<keyword evidence="6 9" id="KW-1133">Transmembrane helix</keyword>
<evidence type="ECO:0000256" key="8">
    <source>
        <dbReference type="ARBA" id="ARBA00038436"/>
    </source>
</evidence>
<evidence type="ECO:0000256" key="7">
    <source>
        <dbReference type="ARBA" id="ARBA00023136"/>
    </source>
</evidence>
<dbReference type="Proteomes" id="UP001215503">
    <property type="component" value="Unassembled WGS sequence"/>
</dbReference>
<keyword evidence="7 9" id="KW-0472">Membrane</keyword>
<dbReference type="PANTHER" id="PTHR35011">
    <property type="entry name" value="2,3-DIKETO-L-GULONATE TRAP TRANSPORTER SMALL PERMEASE PROTEIN YIAM"/>
    <property type="match status" value="1"/>
</dbReference>
<evidence type="ECO:0000256" key="2">
    <source>
        <dbReference type="ARBA" id="ARBA00022448"/>
    </source>
</evidence>
<evidence type="ECO:0000256" key="1">
    <source>
        <dbReference type="ARBA" id="ARBA00004429"/>
    </source>
</evidence>
<feature type="transmembrane region" description="Helical" evidence="9">
    <location>
        <begin position="26"/>
        <end position="47"/>
    </location>
</feature>
<reference evidence="11 12" key="1">
    <citation type="submission" date="2023-03" db="EMBL/GenBank/DDBJ databases">
        <title>Fodinicurvata sp. CAU 1616 isolated from sea sendiment.</title>
        <authorList>
            <person name="Kim W."/>
        </authorList>
    </citation>
    <scope>NUCLEOTIDE SEQUENCE [LARGE SCALE GENOMIC DNA]</scope>
    <source>
        <strain evidence="11 12">CAU 1616</strain>
    </source>
</reference>
<keyword evidence="4 9" id="KW-0997">Cell inner membrane</keyword>
<keyword evidence="3" id="KW-1003">Cell membrane</keyword>
<feature type="domain" description="Tripartite ATP-independent periplasmic transporters DctQ component" evidence="10">
    <location>
        <begin position="38"/>
        <end position="159"/>
    </location>
</feature>
<evidence type="ECO:0000313" key="12">
    <source>
        <dbReference type="Proteomes" id="UP001215503"/>
    </source>
</evidence>
<evidence type="ECO:0000313" key="11">
    <source>
        <dbReference type="EMBL" id="MDF2097350.1"/>
    </source>
</evidence>
<comment type="function">
    <text evidence="9">Part of the tripartite ATP-independent periplasmic (TRAP) transport system.</text>
</comment>
<evidence type="ECO:0000256" key="4">
    <source>
        <dbReference type="ARBA" id="ARBA00022519"/>
    </source>
</evidence>
<comment type="caution">
    <text evidence="11">The sequence shown here is derived from an EMBL/GenBank/DDBJ whole genome shotgun (WGS) entry which is preliminary data.</text>
</comment>
<keyword evidence="2 9" id="KW-0813">Transport</keyword>
<feature type="transmembrane region" description="Helical" evidence="9">
    <location>
        <begin position="103"/>
        <end position="122"/>
    </location>
</feature>
<gene>
    <name evidence="11" type="ORF">P2G67_15340</name>
</gene>
<dbReference type="EMBL" id="JARHUD010000012">
    <property type="protein sequence ID" value="MDF2097350.1"/>
    <property type="molecule type" value="Genomic_DNA"/>
</dbReference>
<dbReference type="InterPro" id="IPR055348">
    <property type="entry name" value="DctQ"/>
</dbReference>
<dbReference type="Pfam" id="PF04290">
    <property type="entry name" value="DctQ"/>
    <property type="match status" value="1"/>
</dbReference>
<comment type="subunit">
    <text evidence="9">The complex comprises the extracytoplasmic solute receptor protein and the two transmembrane proteins.</text>
</comment>
<comment type="subcellular location">
    <subcellularLocation>
        <location evidence="1 9">Cell inner membrane</location>
        <topology evidence="1 9">Multi-pass membrane protein</topology>
    </subcellularLocation>
</comment>